<proteinExistence type="predicted"/>
<dbReference type="OrthoDB" id="1431247at2759"/>
<dbReference type="SUPFAM" id="SSF49764">
    <property type="entry name" value="HSP20-like chaperones"/>
    <property type="match status" value="1"/>
</dbReference>
<reference evidence="2 3" key="1">
    <citation type="journal article" date="2016" name="Mol. Biol. Evol.">
        <title>Comparative Genomics of Early-Diverging Mushroom-Forming Fungi Provides Insights into the Origins of Lignocellulose Decay Capabilities.</title>
        <authorList>
            <person name="Nagy L.G."/>
            <person name="Riley R."/>
            <person name="Tritt A."/>
            <person name="Adam C."/>
            <person name="Daum C."/>
            <person name="Floudas D."/>
            <person name="Sun H."/>
            <person name="Yadav J.S."/>
            <person name="Pangilinan J."/>
            <person name="Larsson K.H."/>
            <person name="Matsuura K."/>
            <person name="Barry K."/>
            <person name="Labutti K."/>
            <person name="Kuo R."/>
            <person name="Ohm R.A."/>
            <person name="Bhattacharya S.S."/>
            <person name="Shirouzu T."/>
            <person name="Yoshinaga Y."/>
            <person name="Martin F.M."/>
            <person name="Grigoriev I.V."/>
            <person name="Hibbett D.S."/>
        </authorList>
    </citation>
    <scope>NUCLEOTIDE SEQUENCE [LARGE SCALE GENOMIC DNA]</scope>
    <source>
        <strain evidence="2 3">L-15889</strain>
    </source>
</reference>
<feature type="region of interest" description="Disordered" evidence="1">
    <location>
        <begin position="91"/>
        <end position="129"/>
    </location>
</feature>
<evidence type="ECO:0000313" key="3">
    <source>
        <dbReference type="Proteomes" id="UP000076727"/>
    </source>
</evidence>
<dbReference type="Gene3D" id="2.60.40.790">
    <property type="match status" value="1"/>
</dbReference>
<dbReference type="STRING" id="1314783.A0A165TL62"/>
<evidence type="ECO:0000256" key="1">
    <source>
        <dbReference type="SAM" id="MobiDB-lite"/>
    </source>
</evidence>
<sequence>MPPPAKNKKARYSLDTVDRLFETAFATATRIPLPKAVKAKMDDTKAQEAKQESLPPSPAAVSSHHTAPMTLEGDTTDTLWDEVRRLKEKALAKTPPKVKSIERKLNSTAADAQPGKKTRKRTSSLSPTFKESVDGRLMIATFEIPGVQKQDMHVSFRSRHIIVTWRIRNIREKMEDGMLIRDRQEMKHTQFIPLPEGTKFEDVTASQDGRRLILTYPNSRCIPVSPRAPGTVLSEATEFHTCSPVEVELEQEQ</sequence>
<accession>A0A165TL62</accession>
<feature type="compositionally biased region" description="Basic and acidic residues" evidence="1">
    <location>
        <begin position="39"/>
        <end position="51"/>
    </location>
</feature>
<dbReference type="Proteomes" id="UP000076727">
    <property type="component" value="Unassembled WGS sequence"/>
</dbReference>
<dbReference type="AlphaFoldDB" id="A0A165TL62"/>
<name>A0A165TL62_9APHY</name>
<evidence type="ECO:0008006" key="4">
    <source>
        <dbReference type="Google" id="ProtNLM"/>
    </source>
</evidence>
<organism evidence="2 3">
    <name type="scientific">Daedalea quercina L-15889</name>
    <dbReference type="NCBI Taxonomy" id="1314783"/>
    <lineage>
        <taxon>Eukaryota</taxon>
        <taxon>Fungi</taxon>
        <taxon>Dikarya</taxon>
        <taxon>Basidiomycota</taxon>
        <taxon>Agaricomycotina</taxon>
        <taxon>Agaricomycetes</taxon>
        <taxon>Polyporales</taxon>
        <taxon>Fomitopsis</taxon>
    </lineage>
</organism>
<dbReference type="CDD" id="cd06464">
    <property type="entry name" value="ACD_sHsps-like"/>
    <property type="match status" value="1"/>
</dbReference>
<protein>
    <recommendedName>
        <fullName evidence="4">SHSP domain-containing protein</fullName>
    </recommendedName>
</protein>
<keyword evidence="3" id="KW-1185">Reference proteome</keyword>
<dbReference type="InterPro" id="IPR008978">
    <property type="entry name" value="HSP20-like_chaperone"/>
</dbReference>
<feature type="region of interest" description="Disordered" evidence="1">
    <location>
        <begin position="37"/>
        <end position="75"/>
    </location>
</feature>
<gene>
    <name evidence="2" type="ORF">DAEQUDRAFT_721663</name>
</gene>
<evidence type="ECO:0000313" key="2">
    <source>
        <dbReference type="EMBL" id="KZT73602.1"/>
    </source>
</evidence>
<dbReference type="EMBL" id="KV429036">
    <property type="protein sequence ID" value="KZT73602.1"/>
    <property type="molecule type" value="Genomic_DNA"/>
</dbReference>